<dbReference type="Proteomes" id="UP000000598">
    <property type="component" value="Chromosome B"/>
</dbReference>
<dbReference type="KEGG" id="kla:KLLA0_B05995g"/>
<dbReference type="InterPro" id="IPR021848">
    <property type="entry name" value="HODM_asu-like"/>
</dbReference>
<dbReference type="STRING" id="284590.Q6CW85"/>
<evidence type="ECO:0000313" key="1">
    <source>
        <dbReference type="EMBL" id="CAH02197.1"/>
    </source>
</evidence>
<dbReference type="eggNOG" id="ENOG502QW4F">
    <property type="taxonomic scope" value="Eukaryota"/>
</dbReference>
<dbReference type="HOGENOM" id="CLU_550063_0_0_1"/>
<gene>
    <name evidence="1" type="ORF">KLLA0_B05995g</name>
</gene>
<protein>
    <submittedName>
        <fullName evidence="1">KLLA0B05995p</fullName>
    </submittedName>
</protein>
<dbReference type="EMBL" id="CR382122">
    <property type="protein sequence ID" value="CAH02197.1"/>
    <property type="molecule type" value="Genomic_DNA"/>
</dbReference>
<reference evidence="1 2" key="1">
    <citation type="journal article" date="2004" name="Nature">
        <title>Genome evolution in yeasts.</title>
        <authorList>
            <consortium name="Genolevures"/>
            <person name="Dujon B."/>
            <person name="Sherman D."/>
            <person name="Fischer G."/>
            <person name="Durrens P."/>
            <person name="Casaregola S."/>
            <person name="Lafontaine I."/>
            <person name="de Montigny J."/>
            <person name="Marck C."/>
            <person name="Neuveglise C."/>
            <person name="Talla E."/>
            <person name="Goffard N."/>
            <person name="Frangeul L."/>
            <person name="Aigle M."/>
            <person name="Anthouard V."/>
            <person name="Babour A."/>
            <person name="Barbe V."/>
            <person name="Barnay S."/>
            <person name="Blanchin S."/>
            <person name="Beckerich J.M."/>
            <person name="Beyne E."/>
            <person name="Bleykasten C."/>
            <person name="Boisrame A."/>
            <person name="Boyer J."/>
            <person name="Cattolico L."/>
            <person name="Confanioleri F."/>
            <person name="de Daruvar A."/>
            <person name="Despons L."/>
            <person name="Fabre E."/>
            <person name="Fairhead C."/>
            <person name="Ferry-Dumazet H."/>
            <person name="Groppi A."/>
            <person name="Hantraye F."/>
            <person name="Hennequin C."/>
            <person name="Jauniaux N."/>
            <person name="Joyet P."/>
            <person name="Kachouri R."/>
            <person name="Kerrest A."/>
            <person name="Koszul R."/>
            <person name="Lemaire M."/>
            <person name="Lesur I."/>
            <person name="Ma L."/>
            <person name="Muller H."/>
            <person name="Nicaud J.M."/>
            <person name="Nikolski M."/>
            <person name="Oztas S."/>
            <person name="Ozier-Kalogeropoulos O."/>
            <person name="Pellenz S."/>
            <person name="Potier S."/>
            <person name="Richard G.F."/>
            <person name="Straub M.L."/>
            <person name="Suleau A."/>
            <person name="Swennene D."/>
            <person name="Tekaia F."/>
            <person name="Wesolowski-Louvel M."/>
            <person name="Westhof E."/>
            <person name="Wirth B."/>
            <person name="Zeniou-Meyer M."/>
            <person name="Zivanovic I."/>
            <person name="Bolotin-Fukuhara M."/>
            <person name="Thierry A."/>
            <person name="Bouchier C."/>
            <person name="Caudron B."/>
            <person name="Scarpelli C."/>
            <person name="Gaillardin C."/>
            <person name="Weissenbach J."/>
            <person name="Wincker P."/>
            <person name="Souciet J.L."/>
        </authorList>
    </citation>
    <scope>NUCLEOTIDE SEQUENCE [LARGE SCALE GENOMIC DNA]</scope>
    <source>
        <strain evidence="2">ATCC 8585 / CBS 2359 / DSM 70799 / NBRC 1267 / NRRL Y-1140 / WM37</strain>
    </source>
</reference>
<keyword evidence="2" id="KW-1185">Reference proteome</keyword>
<sequence length="490" mass="57048">MGIDLSLILGKQVTFPLFCYVSYQLYKDLVCGDAKQINSSVNISDDVFADDIDKKSTALKDNGDKQEERWEPVSFMKDIQPSTAERDYKLWFDTPPFPYQPFKPGEYRLTMGVRPMPNEYWLVFESTLKDRIEKKWDVIKNNYKDVIYHLDPAMINCTTYDNAAITDTTLVTIKDVEKADLTVCEWYNTLVSFLIARFPQYFTVVLHPNDETPGVLYNSIMDEYHPVDAFHYLKLQSTDLQFLKYRCCNIDIIPEELKDPSNLFDEVGRIAIVTTEKTKRAHELILAVQRMVEEDLVLLSPNANGQYNNEYIMISGCFAFAAGFNPRQRFLKPMTQIHGPVPEYKQKLQTQMNKFFQTHKPGKLVMRINFSFQTHSKLFVTDDNKGTEEEEIRPKTLEEMHGGHDLHYRSERQCLIKLENSKSMCFSIKTYLWNLQDEFLANDYYSQEGVIQDLCDAVKGMQDSIGQYKRKPEWGPALLEMLESALHRKL</sequence>
<name>Q6CW85_KLULA</name>
<accession>Q6CW85</accession>
<organism evidence="1 2">
    <name type="scientific">Kluyveromyces lactis (strain ATCC 8585 / CBS 2359 / DSM 70799 / NBRC 1267 / NRRL Y-1140 / WM37)</name>
    <name type="common">Yeast</name>
    <name type="synonym">Candida sphaerica</name>
    <dbReference type="NCBI Taxonomy" id="284590"/>
    <lineage>
        <taxon>Eukaryota</taxon>
        <taxon>Fungi</taxon>
        <taxon>Dikarya</taxon>
        <taxon>Ascomycota</taxon>
        <taxon>Saccharomycotina</taxon>
        <taxon>Saccharomycetes</taxon>
        <taxon>Saccharomycetales</taxon>
        <taxon>Saccharomycetaceae</taxon>
        <taxon>Kluyveromyces</taxon>
    </lineage>
</organism>
<dbReference type="AlphaFoldDB" id="Q6CW85"/>
<evidence type="ECO:0000313" key="2">
    <source>
        <dbReference type="Proteomes" id="UP000000598"/>
    </source>
</evidence>
<dbReference type="InParanoid" id="Q6CW85"/>
<proteinExistence type="predicted"/>
<dbReference type="OMA" id="NFITMGI"/>
<dbReference type="PaxDb" id="284590-Q6CW85"/>
<dbReference type="GeneID" id="2897182"/>
<dbReference type="RefSeq" id="XP_451804.1">
    <property type="nucleotide sequence ID" value="XM_451804.1"/>
</dbReference>
<dbReference type="Pfam" id="PF11927">
    <property type="entry name" value="HODM_asu-like"/>
    <property type="match status" value="2"/>
</dbReference>